<evidence type="ECO:0000313" key="3">
    <source>
        <dbReference type="WBParaSite" id="maker-unitig_19369-snap-gene-0.1-mRNA-1"/>
    </source>
</evidence>
<protein>
    <submittedName>
        <fullName evidence="3">Homeobox domain-containing protein</fullName>
    </submittedName>
</protein>
<organism evidence="2 3">
    <name type="scientific">Macrostomum lignano</name>
    <dbReference type="NCBI Taxonomy" id="282301"/>
    <lineage>
        <taxon>Eukaryota</taxon>
        <taxon>Metazoa</taxon>
        <taxon>Spiralia</taxon>
        <taxon>Lophotrochozoa</taxon>
        <taxon>Platyhelminthes</taxon>
        <taxon>Rhabditophora</taxon>
        <taxon>Macrostomorpha</taxon>
        <taxon>Macrostomida</taxon>
        <taxon>Macrostomidae</taxon>
        <taxon>Macrostomum</taxon>
    </lineage>
</organism>
<feature type="compositionally biased region" description="Basic and acidic residues" evidence="1">
    <location>
        <begin position="19"/>
        <end position="29"/>
    </location>
</feature>
<accession>A0A1I8F3P7</accession>
<reference evidence="3" key="1">
    <citation type="submission" date="2016-11" db="UniProtKB">
        <authorList>
            <consortium name="WormBaseParasite"/>
        </authorList>
    </citation>
    <scope>IDENTIFICATION</scope>
</reference>
<name>A0A1I8F3P7_9PLAT</name>
<evidence type="ECO:0000256" key="1">
    <source>
        <dbReference type="SAM" id="MobiDB-lite"/>
    </source>
</evidence>
<dbReference type="WBParaSite" id="maker-unitig_19369-snap-gene-0.1-mRNA-1">
    <property type="protein sequence ID" value="maker-unitig_19369-snap-gene-0.1-mRNA-1"/>
    <property type="gene ID" value="maker-unitig_19369-snap-gene-0.1"/>
</dbReference>
<keyword evidence="2" id="KW-1185">Reference proteome</keyword>
<proteinExistence type="predicted"/>
<evidence type="ECO:0000313" key="2">
    <source>
        <dbReference type="Proteomes" id="UP000095280"/>
    </source>
</evidence>
<dbReference type="Proteomes" id="UP000095280">
    <property type="component" value="Unplaced"/>
</dbReference>
<feature type="region of interest" description="Disordered" evidence="1">
    <location>
        <begin position="1"/>
        <end position="29"/>
    </location>
</feature>
<dbReference type="AlphaFoldDB" id="A0A1I8F3P7"/>
<sequence>LLWSCQPKAPRSISFSDGQESRKTAELKPRRWQKKRLPLYYEMEKQLAAKFYLTTRQSNTDNSSRVSDLELRLYSSHSRDSFASREIGTGED</sequence>